<protein>
    <submittedName>
        <fullName evidence="1">Uncharacterized protein</fullName>
    </submittedName>
</protein>
<accession>A0A5N6ZX05</accession>
<name>A0A5N6ZX05_9EURO</name>
<organism evidence="1 2">
    <name type="scientific">Aspergillus caelatus</name>
    <dbReference type="NCBI Taxonomy" id="61420"/>
    <lineage>
        <taxon>Eukaryota</taxon>
        <taxon>Fungi</taxon>
        <taxon>Dikarya</taxon>
        <taxon>Ascomycota</taxon>
        <taxon>Pezizomycotina</taxon>
        <taxon>Eurotiomycetes</taxon>
        <taxon>Eurotiomycetidae</taxon>
        <taxon>Eurotiales</taxon>
        <taxon>Aspergillaceae</taxon>
        <taxon>Aspergillus</taxon>
        <taxon>Aspergillus subgen. Circumdati</taxon>
    </lineage>
</organism>
<dbReference type="EMBL" id="ML737723">
    <property type="protein sequence ID" value="KAE8361793.1"/>
    <property type="molecule type" value="Genomic_DNA"/>
</dbReference>
<proteinExistence type="predicted"/>
<dbReference type="Proteomes" id="UP000326268">
    <property type="component" value="Unassembled WGS sequence"/>
</dbReference>
<reference evidence="1 2" key="1">
    <citation type="submission" date="2019-04" db="EMBL/GenBank/DDBJ databases">
        <title>Friends and foes A comparative genomics studyof 23 Aspergillus species from section Flavi.</title>
        <authorList>
            <consortium name="DOE Joint Genome Institute"/>
            <person name="Kjaerbolling I."/>
            <person name="Vesth T."/>
            <person name="Frisvad J.C."/>
            <person name="Nybo J.L."/>
            <person name="Theobald S."/>
            <person name="Kildgaard S."/>
            <person name="Isbrandt T."/>
            <person name="Kuo A."/>
            <person name="Sato A."/>
            <person name="Lyhne E.K."/>
            <person name="Kogle M.E."/>
            <person name="Wiebenga A."/>
            <person name="Kun R.S."/>
            <person name="Lubbers R.J."/>
            <person name="Makela M.R."/>
            <person name="Barry K."/>
            <person name="Chovatia M."/>
            <person name="Clum A."/>
            <person name="Daum C."/>
            <person name="Haridas S."/>
            <person name="He G."/>
            <person name="LaButti K."/>
            <person name="Lipzen A."/>
            <person name="Mondo S."/>
            <person name="Riley R."/>
            <person name="Salamov A."/>
            <person name="Simmons B.A."/>
            <person name="Magnuson J.K."/>
            <person name="Henrissat B."/>
            <person name="Mortensen U.H."/>
            <person name="Larsen T.O."/>
            <person name="Devries R.P."/>
            <person name="Grigoriev I.V."/>
            <person name="Machida M."/>
            <person name="Baker S.E."/>
            <person name="Andersen M.R."/>
        </authorList>
    </citation>
    <scope>NUCLEOTIDE SEQUENCE [LARGE SCALE GENOMIC DNA]</scope>
    <source>
        <strain evidence="1 2">CBS 763.97</strain>
    </source>
</reference>
<dbReference type="AlphaFoldDB" id="A0A5N6ZX05"/>
<evidence type="ECO:0000313" key="1">
    <source>
        <dbReference type="EMBL" id="KAE8361793.1"/>
    </source>
</evidence>
<evidence type="ECO:0000313" key="2">
    <source>
        <dbReference type="Proteomes" id="UP000326268"/>
    </source>
</evidence>
<gene>
    <name evidence="1" type="ORF">BDV27DRAFT_147521</name>
</gene>
<dbReference type="RefSeq" id="XP_031924874.1">
    <property type="nucleotide sequence ID" value="XM_032070752.1"/>
</dbReference>
<dbReference type="GeneID" id="43655198"/>
<dbReference type="OrthoDB" id="1077582at2759"/>
<sequence length="218" mass="24685">MVLIVIHNPSQQFCRTVLVSQATSSRGPYLIWQAFPQKVSWQRFLWTLDLLVSLRGIGWNYRQGSYDLPLPINNAMNEACSTVRGPEITAKGGKPKAAALLMSNGYIRKVLARLTLEVLWVYFCQTNAFPQIKSYYSSETKDVKKDLFYDFLIRSWAMFTSLTTTMASIDMFNTSLIILTSLCDVSPYIGLYGVPWAYPSPWGSLSAILRKGIVGKHY</sequence>
<keyword evidence="2" id="KW-1185">Reference proteome</keyword>